<reference evidence="4 5" key="1">
    <citation type="submission" date="2015-06" db="EMBL/GenBank/DDBJ databases">
        <title>Draft genome assembly of filamentous brackish cyanobacterium Limnoraphis robusta strain CS-951.</title>
        <authorList>
            <person name="Willis A."/>
            <person name="Parks M."/>
            <person name="Burford M.A."/>
        </authorList>
    </citation>
    <scope>NUCLEOTIDE SEQUENCE [LARGE SCALE GENOMIC DNA]</scope>
    <source>
        <strain evidence="4 5">CS-951</strain>
    </source>
</reference>
<dbReference type="InterPro" id="IPR002645">
    <property type="entry name" value="STAS_dom"/>
</dbReference>
<accession>A0A0F5Y9G2</accession>
<dbReference type="InterPro" id="IPR036513">
    <property type="entry name" value="STAS_dom_sf"/>
</dbReference>
<evidence type="ECO:0000313" key="4">
    <source>
        <dbReference type="EMBL" id="KKD35504.1"/>
    </source>
</evidence>
<organism evidence="4 5">
    <name type="scientific">Limnoraphis robusta CS-951</name>
    <dbReference type="NCBI Taxonomy" id="1637645"/>
    <lineage>
        <taxon>Bacteria</taxon>
        <taxon>Bacillati</taxon>
        <taxon>Cyanobacteriota</taxon>
        <taxon>Cyanophyceae</taxon>
        <taxon>Oscillatoriophycideae</taxon>
        <taxon>Oscillatoriales</taxon>
        <taxon>Sirenicapillariaceae</taxon>
        <taxon>Limnoraphis</taxon>
    </lineage>
</organism>
<evidence type="ECO:0000256" key="1">
    <source>
        <dbReference type="ARBA" id="ARBA00009013"/>
    </source>
</evidence>
<evidence type="ECO:0000313" key="5">
    <source>
        <dbReference type="Proteomes" id="UP000033607"/>
    </source>
</evidence>
<dbReference type="PANTHER" id="PTHR33495:SF2">
    <property type="entry name" value="ANTI-SIGMA FACTOR ANTAGONIST TM_1081-RELATED"/>
    <property type="match status" value="1"/>
</dbReference>
<dbReference type="PANTHER" id="PTHR33495">
    <property type="entry name" value="ANTI-SIGMA FACTOR ANTAGONIST TM_1081-RELATED-RELATED"/>
    <property type="match status" value="1"/>
</dbReference>
<comment type="similarity">
    <text evidence="1 2">Belongs to the anti-sigma-factor antagonist family.</text>
</comment>
<dbReference type="Gene3D" id="3.30.750.24">
    <property type="entry name" value="STAS domain"/>
    <property type="match status" value="1"/>
</dbReference>
<protein>
    <recommendedName>
        <fullName evidence="2">Anti-sigma factor antagonist</fullName>
    </recommendedName>
</protein>
<sequence length="114" mass="12649">MKLAECQQHILLQPEPRLDLQGGNALKQQVLAIPPEPPQLWIIDLAEVEFIDSSGLGALVTALKSARRLGCRLVLCHPSATVKLIFEITQLDRVFEIFDQLEAVFSTETELLSA</sequence>
<evidence type="ECO:0000256" key="2">
    <source>
        <dbReference type="RuleBase" id="RU003749"/>
    </source>
</evidence>
<proteinExistence type="inferred from homology"/>
<dbReference type="InterPro" id="IPR003658">
    <property type="entry name" value="Anti-sigma_ant"/>
</dbReference>
<dbReference type="RefSeq" id="WP_046281299.1">
    <property type="nucleotide sequence ID" value="NZ_LATL02000151.1"/>
</dbReference>
<dbReference type="SUPFAM" id="SSF52091">
    <property type="entry name" value="SpoIIaa-like"/>
    <property type="match status" value="1"/>
</dbReference>
<dbReference type="GO" id="GO:0043856">
    <property type="term" value="F:anti-sigma factor antagonist activity"/>
    <property type="evidence" value="ECO:0007669"/>
    <property type="project" value="InterPro"/>
</dbReference>
<feature type="domain" description="STAS" evidence="3">
    <location>
        <begin position="1"/>
        <end position="114"/>
    </location>
</feature>
<dbReference type="PROSITE" id="PS50801">
    <property type="entry name" value="STAS"/>
    <property type="match status" value="1"/>
</dbReference>
<gene>
    <name evidence="4" type="ORF">WN50_24875</name>
</gene>
<dbReference type="AlphaFoldDB" id="A0A0F5Y9G2"/>
<evidence type="ECO:0000259" key="3">
    <source>
        <dbReference type="PROSITE" id="PS50801"/>
    </source>
</evidence>
<dbReference type="CDD" id="cd07043">
    <property type="entry name" value="STAS_anti-anti-sigma_factors"/>
    <property type="match status" value="1"/>
</dbReference>
<dbReference type="EMBL" id="LATL02000151">
    <property type="protein sequence ID" value="KKD35504.1"/>
    <property type="molecule type" value="Genomic_DNA"/>
</dbReference>
<dbReference type="Proteomes" id="UP000033607">
    <property type="component" value="Unassembled WGS sequence"/>
</dbReference>
<dbReference type="OrthoDB" id="9793697at2"/>
<dbReference type="Pfam" id="PF01740">
    <property type="entry name" value="STAS"/>
    <property type="match status" value="1"/>
</dbReference>
<comment type="caution">
    <text evidence="4">The sequence shown here is derived from an EMBL/GenBank/DDBJ whole genome shotgun (WGS) entry which is preliminary data.</text>
</comment>
<dbReference type="NCBIfam" id="TIGR00377">
    <property type="entry name" value="ant_ant_sig"/>
    <property type="match status" value="1"/>
</dbReference>
<name>A0A0F5Y9G2_9CYAN</name>